<sequence length="49" mass="5125">MEVGRSFEVLGVLKSTHVCSKDGECHVQSYNGSKGLLLGTCPAYGIPGV</sequence>
<gene>
    <name evidence="1" type="ORF">F2Q69_00022493</name>
</gene>
<reference evidence="1" key="1">
    <citation type="submission" date="2019-12" db="EMBL/GenBank/DDBJ databases">
        <title>Genome sequencing and annotation of Brassica cretica.</title>
        <authorList>
            <person name="Studholme D.J."/>
            <person name="Sarris P."/>
        </authorList>
    </citation>
    <scope>NUCLEOTIDE SEQUENCE</scope>
    <source>
        <strain evidence="1">PFS-109/04</strain>
        <tissue evidence="1">Leaf</tissue>
    </source>
</reference>
<dbReference type="EMBL" id="QGKX02001290">
    <property type="protein sequence ID" value="KAF3539866.1"/>
    <property type="molecule type" value="Genomic_DNA"/>
</dbReference>
<comment type="caution">
    <text evidence="1">The sequence shown here is derived from an EMBL/GenBank/DDBJ whole genome shotgun (WGS) entry which is preliminary data.</text>
</comment>
<evidence type="ECO:0000313" key="2">
    <source>
        <dbReference type="Proteomes" id="UP000712600"/>
    </source>
</evidence>
<dbReference type="Proteomes" id="UP000712600">
    <property type="component" value="Unassembled WGS sequence"/>
</dbReference>
<proteinExistence type="predicted"/>
<accession>A0A8S9QDH3</accession>
<protein>
    <submittedName>
        <fullName evidence="1">Uncharacterized protein</fullName>
    </submittedName>
</protein>
<dbReference type="AlphaFoldDB" id="A0A8S9QDH3"/>
<name>A0A8S9QDH3_BRACR</name>
<evidence type="ECO:0000313" key="1">
    <source>
        <dbReference type="EMBL" id="KAF3539866.1"/>
    </source>
</evidence>
<organism evidence="1 2">
    <name type="scientific">Brassica cretica</name>
    <name type="common">Mustard</name>
    <dbReference type="NCBI Taxonomy" id="69181"/>
    <lineage>
        <taxon>Eukaryota</taxon>
        <taxon>Viridiplantae</taxon>
        <taxon>Streptophyta</taxon>
        <taxon>Embryophyta</taxon>
        <taxon>Tracheophyta</taxon>
        <taxon>Spermatophyta</taxon>
        <taxon>Magnoliopsida</taxon>
        <taxon>eudicotyledons</taxon>
        <taxon>Gunneridae</taxon>
        <taxon>Pentapetalae</taxon>
        <taxon>rosids</taxon>
        <taxon>malvids</taxon>
        <taxon>Brassicales</taxon>
        <taxon>Brassicaceae</taxon>
        <taxon>Brassiceae</taxon>
        <taxon>Brassica</taxon>
    </lineage>
</organism>